<protein>
    <recommendedName>
        <fullName evidence="11">Major facilitator superfamily (MFS) profile domain-containing protein</fullName>
    </recommendedName>
</protein>
<dbReference type="GO" id="GO:0022857">
    <property type="term" value="F:transmembrane transporter activity"/>
    <property type="evidence" value="ECO:0007669"/>
    <property type="project" value="TreeGrafter"/>
</dbReference>
<evidence type="ECO:0000256" key="1">
    <source>
        <dbReference type="ARBA" id="ARBA00004141"/>
    </source>
</evidence>
<evidence type="ECO:0000256" key="4">
    <source>
        <dbReference type="ARBA" id="ARBA00022989"/>
    </source>
</evidence>
<feature type="compositionally biased region" description="Basic and acidic residues" evidence="7">
    <location>
        <begin position="207"/>
        <end position="222"/>
    </location>
</feature>
<evidence type="ECO:0008006" key="11">
    <source>
        <dbReference type="Google" id="ProtNLM"/>
    </source>
</evidence>
<feature type="transmembrane region" description="Helical" evidence="8">
    <location>
        <begin position="162"/>
        <end position="181"/>
    </location>
</feature>
<accession>A0A2P5HLR2</accession>
<dbReference type="Proteomes" id="UP000094444">
    <property type="component" value="Unassembled WGS sequence"/>
</dbReference>
<comment type="caution">
    <text evidence="9">The sequence shown here is derived from an EMBL/GenBank/DDBJ whole genome shotgun (WGS) entry which is preliminary data.</text>
</comment>
<keyword evidence="3 8" id="KW-0812">Transmembrane</keyword>
<dbReference type="SUPFAM" id="SSF103473">
    <property type="entry name" value="MFS general substrate transporter"/>
    <property type="match status" value="1"/>
</dbReference>
<feature type="transmembrane region" description="Helical" evidence="8">
    <location>
        <begin position="86"/>
        <end position="107"/>
    </location>
</feature>
<evidence type="ECO:0000313" key="10">
    <source>
        <dbReference type="Proteomes" id="UP000094444"/>
    </source>
</evidence>
<reference evidence="9" key="1">
    <citation type="submission" date="2017-09" db="EMBL/GenBank/DDBJ databases">
        <title>Polyketide synthases of a Diaporthe helianthi virulent isolate.</title>
        <authorList>
            <person name="Baroncelli R."/>
        </authorList>
    </citation>
    <scope>NUCLEOTIDE SEQUENCE [LARGE SCALE GENOMIC DNA]</scope>
    <source>
        <strain evidence="9">7/96</strain>
    </source>
</reference>
<evidence type="ECO:0000256" key="2">
    <source>
        <dbReference type="ARBA" id="ARBA00022448"/>
    </source>
</evidence>
<evidence type="ECO:0000256" key="7">
    <source>
        <dbReference type="SAM" id="MobiDB-lite"/>
    </source>
</evidence>
<evidence type="ECO:0000313" key="9">
    <source>
        <dbReference type="EMBL" id="POS71177.1"/>
    </source>
</evidence>
<feature type="region of interest" description="Disordered" evidence="7">
    <location>
        <begin position="195"/>
        <end position="222"/>
    </location>
</feature>
<dbReference type="OrthoDB" id="10021397at2759"/>
<proteinExistence type="predicted"/>
<evidence type="ECO:0000256" key="8">
    <source>
        <dbReference type="SAM" id="Phobius"/>
    </source>
</evidence>
<keyword evidence="6" id="KW-0325">Glycoprotein</keyword>
<dbReference type="InterPro" id="IPR036259">
    <property type="entry name" value="MFS_trans_sf"/>
</dbReference>
<comment type="subcellular location">
    <subcellularLocation>
        <location evidence="1">Membrane</location>
        <topology evidence="1">Multi-pass membrane protein</topology>
    </subcellularLocation>
</comment>
<name>A0A2P5HLR2_DIAHE</name>
<organism evidence="9 10">
    <name type="scientific">Diaporthe helianthi</name>
    <dbReference type="NCBI Taxonomy" id="158607"/>
    <lineage>
        <taxon>Eukaryota</taxon>
        <taxon>Fungi</taxon>
        <taxon>Dikarya</taxon>
        <taxon>Ascomycota</taxon>
        <taxon>Pezizomycotina</taxon>
        <taxon>Sordariomycetes</taxon>
        <taxon>Sordariomycetidae</taxon>
        <taxon>Diaporthales</taxon>
        <taxon>Diaporthaceae</taxon>
        <taxon>Diaporthe</taxon>
    </lineage>
</organism>
<gene>
    <name evidence="9" type="ORF">DHEL01_v210424</name>
</gene>
<keyword evidence="4 8" id="KW-1133">Transmembrane helix</keyword>
<evidence type="ECO:0000256" key="3">
    <source>
        <dbReference type="ARBA" id="ARBA00022692"/>
    </source>
</evidence>
<dbReference type="PANTHER" id="PTHR23501:SF187">
    <property type="entry name" value="MAJOR FACILITATOR SUPERFAMILY (MFS) PROFILE DOMAIN-CONTAINING PROTEIN"/>
    <property type="match status" value="1"/>
</dbReference>
<evidence type="ECO:0000256" key="5">
    <source>
        <dbReference type="ARBA" id="ARBA00023136"/>
    </source>
</evidence>
<keyword evidence="2" id="KW-0813">Transport</keyword>
<dbReference type="PANTHER" id="PTHR23501">
    <property type="entry name" value="MAJOR FACILITATOR SUPERFAMILY"/>
    <property type="match status" value="1"/>
</dbReference>
<dbReference type="EMBL" id="MAVT02001349">
    <property type="protein sequence ID" value="POS71177.1"/>
    <property type="molecule type" value="Genomic_DNA"/>
</dbReference>
<keyword evidence="10" id="KW-1185">Reference proteome</keyword>
<sequence>MFLVPSGIVAGGLTAKTGKYKPQHFVGFALISIGVGLFTLLGPGSAKAAWVCFQIVTAIGLGIILTTVLPAIQVSQGDVDIAKTTAMYAFVRSFGGIWGVTIPSVIFNGQINNFLPEISDLDVRKKLSDGHAYGFASMGGIQDLSTSVRRQVLNVYTEALKTVWQVGIAFALAGFLAVFFVKQYNMSALKPVPVPKEDANSGLTGNDTEKMDPTTDKSKVAV</sequence>
<dbReference type="AlphaFoldDB" id="A0A2P5HLR2"/>
<feature type="transmembrane region" description="Helical" evidence="8">
    <location>
        <begin position="48"/>
        <end position="74"/>
    </location>
</feature>
<keyword evidence="5 8" id="KW-0472">Membrane</keyword>
<evidence type="ECO:0000256" key="6">
    <source>
        <dbReference type="ARBA" id="ARBA00023180"/>
    </source>
</evidence>
<dbReference type="InParanoid" id="A0A2P5HLR2"/>
<dbReference type="GO" id="GO:0005886">
    <property type="term" value="C:plasma membrane"/>
    <property type="evidence" value="ECO:0007669"/>
    <property type="project" value="TreeGrafter"/>
</dbReference>
<feature type="transmembrane region" description="Helical" evidence="8">
    <location>
        <begin position="25"/>
        <end position="42"/>
    </location>
</feature>